<keyword evidence="1" id="KW-0812">Transmembrane</keyword>
<evidence type="ECO:0000256" key="1">
    <source>
        <dbReference type="SAM" id="Phobius"/>
    </source>
</evidence>
<comment type="caution">
    <text evidence="2">The sequence shown here is derived from an EMBL/GenBank/DDBJ whole genome shotgun (WGS) entry which is preliminary data.</text>
</comment>
<keyword evidence="3" id="KW-1185">Reference proteome</keyword>
<organism evidence="2 3">
    <name type="scientific">Cladonia borealis</name>
    <dbReference type="NCBI Taxonomy" id="184061"/>
    <lineage>
        <taxon>Eukaryota</taxon>
        <taxon>Fungi</taxon>
        <taxon>Dikarya</taxon>
        <taxon>Ascomycota</taxon>
        <taxon>Pezizomycotina</taxon>
        <taxon>Lecanoromycetes</taxon>
        <taxon>OSLEUM clade</taxon>
        <taxon>Lecanoromycetidae</taxon>
        <taxon>Lecanorales</taxon>
        <taxon>Lecanorineae</taxon>
        <taxon>Cladoniaceae</taxon>
        <taxon>Cladonia</taxon>
    </lineage>
</organism>
<feature type="transmembrane region" description="Helical" evidence="1">
    <location>
        <begin position="93"/>
        <end position="116"/>
    </location>
</feature>
<feature type="transmembrane region" description="Helical" evidence="1">
    <location>
        <begin position="136"/>
        <end position="158"/>
    </location>
</feature>
<reference evidence="2" key="1">
    <citation type="submission" date="2023-03" db="EMBL/GenBank/DDBJ databases">
        <title>Complete genome of Cladonia borealis.</title>
        <authorList>
            <person name="Park H."/>
        </authorList>
    </citation>
    <scope>NUCLEOTIDE SEQUENCE</scope>
    <source>
        <strain evidence="2">ANT050790</strain>
    </source>
</reference>
<dbReference type="EMBL" id="JAFEKC020000018">
    <property type="protein sequence ID" value="KAK0509534.1"/>
    <property type="molecule type" value="Genomic_DNA"/>
</dbReference>
<dbReference type="Proteomes" id="UP001166286">
    <property type="component" value="Unassembled WGS sequence"/>
</dbReference>
<accession>A0AA39V369</accession>
<name>A0AA39V369_9LECA</name>
<gene>
    <name evidence="2" type="ORF">JMJ35_007928</name>
</gene>
<evidence type="ECO:0000313" key="3">
    <source>
        <dbReference type="Proteomes" id="UP001166286"/>
    </source>
</evidence>
<keyword evidence="1" id="KW-0472">Membrane</keyword>
<evidence type="ECO:0000313" key="2">
    <source>
        <dbReference type="EMBL" id="KAK0509534.1"/>
    </source>
</evidence>
<keyword evidence="1" id="KW-1133">Transmembrane helix</keyword>
<protein>
    <submittedName>
        <fullName evidence="2">Uncharacterized protein</fullName>
    </submittedName>
</protein>
<dbReference type="AlphaFoldDB" id="A0AA39V369"/>
<feature type="transmembrane region" description="Helical" evidence="1">
    <location>
        <begin position="26"/>
        <end position="45"/>
    </location>
</feature>
<proteinExistence type="predicted"/>
<sequence>MILLLAIDAPIGILLLSYPWLDRRDLRTFLVAAAALMTFIIQFIFRKAKSFNPETNLCLNWDATVEGFFTDRFIVKAVWVCLVFSFFTHWEALIAYFLAAYALYANIYDILFLHFLRNQEKEISVNKDQAETQWGYGQILAVFVWVPVLVEYCYVLGVKMSLWGTRVRVAERAWLRGAAEEVTGYEMVQPKGH</sequence>